<dbReference type="RefSeq" id="WP_394608467.1">
    <property type="nucleotide sequence ID" value="NZ_JBIHSJ010000004.1"/>
</dbReference>
<gene>
    <name evidence="1" type="ORF">ACGRQ9_15495</name>
</gene>
<dbReference type="EMBL" id="JBIHSN010000003">
    <property type="protein sequence ID" value="MFH0266851.1"/>
    <property type="molecule type" value="Genomic_DNA"/>
</dbReference>
<protein>
    <recommendedName>
        <fullName evidence="3">HEPN domain-containing protein</fullName>
    </recommendedName>
</protein>
<keyword evidence="2" id="KW-1185">Reference proteome</keyword>
<dbReference type="Proteomes" id="UP001607151">
    <property type="component" value="Unassembled WGS sequence"/>
</dbReference>
<evidence type="ECO:0000313" key="2">
    <source>
        <dbReference type="Proteomes" id="UP001607151"/>
    </source>
</evidence>
<sequence length="161" mass="18386">MSNYQSPYMLESASDYLRAAKLLWTQPNLSGVAIVNAAIAIEIILKSFTATPSDNHRKGTVGEQYEIKGKRLHKLTELAKAVDPEIYKSLGFYKHEYWFNKYDSLFVNARYPYETTAIDVYTEVPISIGIEMFRSTIAWYKESENKDPWVQLYPEVAGGGL</sequence>
<evidence type="ECO:0000313" key="1">
    <source>
        <dbReference type="EMBL" id="MFH0266851.1"/>
    </source>
</evidence>
<organism evidence="1 2">
    <name type="scientific">Vibrio rumoiensis</name>
    <dbReference type="NCBI Taxonomy" id="76258"/>
    <lineage>
        <taxon>Bacteria</taxon>
        <taxon>Pseudomonadati</taxon>
        <taxon>Pseudomonadota</taxon>
        <taxon>Gammaproteobacteria</taxon>
        <taxon>Vibrionales</taxon>
        <taxon>Vibrionaceae</taxon>
        <taxon>Vibrio</taxon>
    </lineage>
</organism>
<comment type="caution">
    <text evidence="1">The sequence shown here is derived from an EMBL/GenBank/DDBJ whole genome shotgun (WGS) entry which is preliminary data.</text>
</comment>
<name>A0ABW7IYW3_9VIBR</name>
<accession>A0ABW7IYW3</accession>
<proteinExistence type="predicted"/>
<reference evidence="1 2" key="1">
    <citation type="submission" date="2024-10" db="EMBL/GenBank/DDBJ databases">
        <authorList>
            <person name="Yibar A."/>
            <person name="Saticioglu I.B."/>
            <person name="Duman M."/>
            <person name="Ajmi N."/>
            <person name="Gurler F."/>
            <person name="Ay H."/>
            <person name="Onuk E."/>
            <person name="Guler S."/>
            <person name="Romalde J.L."/>
        </authorList>
    </citation>
    <scope>NUCLEOTIDE SEQUENCE [LARGE SCALE GENOMIC DNA]</scope>
    <source>
        <strain evidence="1 2">14-MA-B</strain>
    </source>
</reference>
<evidence type="ECO:0008006" key="3">
    <source>
        <dbReference type="Google" id="ProtNLM"/>
    </source>
</evidence>